<dbReference type="InterPro" id="IPR006461">
    <property type="entry name" value="PLAC_motif_containing"/>
</dbReference>
<gene>
    <name evidence="1" type="ORF">AMORRO_LOCUS9151</name>
</gene>
<organism evidence="1 2">
    <name type="scientific">Acaulospora morrowiae</name>
    <dbReference type="NCBI Taxonomy" id="94023"/>
    <lineage>
        <taxon>Eukaryota</taxon>
        <taxon>Fungi</taxon>
        <taxon>Fungi incertae sedis</taxon>
        <taxon>Mucoromycota</taxon>
        <taxon>Glomeromycotina</taxon>
        <taxon>Glomeromycetes</taxon>
        <taxon>Diversisporales</taxon>
        <taxon>Acaulosporaceae</taxon>
        <taxon>Acaulospora</taxon>
    </lineage>
</organism>
<dbReference type="PANTHER" id="PTHR15907">
    <property type="entry name" value="DUF614 FAMILY PROTEIN-RELATED"/>
    <property type="match status" value="1"/>
</dbReference>
<accession>A0A9N9DEB6</accession>
<evidence type="ECO:0000313" key="2">
    <source>
        <dbReference type="Proteomes" id="UP000789342"/>
    </source>
</evidence>
<dbReference type="AlphaFoldDB" id="A0A9N9DEB6"/>
<reference evidence="1" key="1">
    <citation type="submission" date="2021-06" db="EMBL/GenBank/DDBJ databases">
        <authorList>
            <person name="Kallberg Y."/>
            <person name="Tangrot J."/>
            <person name="Rosling A."/>
        </authorList>
    </citation>
    <scope>NUCLEOTIDE SEQUENCE</scope>
    <source>
        <strain evidence="1">CL551</strain>
    </source>
</reference>
<evidence type="ECO:0000313" key="1">
    <source>
        <dbReference type="EMBL" id="CAG8632512.1"/>
    </source>
</evidence>
<protein>
    <submittedName>
        <fullName evidence="1">1148_t:CDS:1</fullName>
    </submittedName>
</protein>
<name>A0A9N9DEB6_9GLOM</name>
<dbReference type="Pfam" id="PF04749">
    <property type="entry name" value="PLAC8"/>
    <property type="match status" value="1"/>
</dbReference>
<dbReference type="OrthoDB" id="2416592at2759"/>
<feature type="non-terminal residue" evidence="1">
    <location>
        <position position="54"/>
    </location>
</feature>
<proteinExistence type="predicted"/>
<comment type="caution">
    <text evidence="1">The sequence shown here is derived from an EMBL/GenBank/DDBJ whole genome shotgun (WGS) entry which is preliminary data.</text>
</comment>
<dbReference type="Proteomes" id="UP000789342">
    <property type="component" value="Unassembled WGS sequence"/>
</dbReference>
<keyword evidence="2" id="KW-1185">Reference proteome</keyword>
<dbReference type="NCBIfam" id="TIGR01571">
    <property type="entry name" value="A_thal_Cys_rich"/>
    <property type="match status" value="1"/>
</dbReference>
<dbReference type="EMBL" id="CAJVPV010008602">
    <property type="protein sequence ID" value="CAG8632512.1"/>
    <property type="molecule type" value="Genomic_DNA"/>
</dbReference>
<sequence length="54" mass="5919">MSCGFPCVMGTPNRGEIRARYNIQGDGCTDCLTHTFCACCGLIQEAREVEIFTV</sequence>